<reference evidence="13" key="1">
    <citation type="journal article" date="2002" name="Science">
        <title>The draft genome of Ciona intestinalis: insights into chordate and vertebrate origins.</title>
        <authorList>
            <person name="Dehal P."/>
            <person name="Satou Y."/>
            <person name="Campbell R.K."/>
            <person name="Chapman J."/>
            <person name="Degnan B."/>
            <person name="De Tomaso A."/>
            <person name="Davidson B."/>
            <person name="Di Gregorio A."/>
            <person name="Gelpke M."/>
            <person name="Goodstein D.M."/>
            <person name="Harafuji N."/>
            <person name="Hastings K.E."/>
            <person name="Ho I."/>
            <person name="Hotta K."/>
            <person name="Huang W."/>
            <person name="Kawashima T."/>
            <person name="Lemaire P."/>
            <person name="Martinez D."/>
            <person name="Meinertzhagen I.A."/>
            <person name="Necula S."/>
            <person name="Nonaka M."/>
            <person name="Putnam N."/>
            <person name="Rash S."/>
            <person name="Saiga H."/>
            <person name="Satake M."/>
            <person name="Terry A."/>
            <person name="Yamada L."/>
            <person name="Wang H.G."/>
            <person name="Awazu S."/>
            <person name="Azumi K."/>
            <person name="Boore J."/>
            <person name="Branno M."/>
            <person name="Chin-Bow S."/>
            <person name="DeSantis R."/>
            <person name="Doyle S."/>
            <person name="Francino P."/>
            <person name="Keys D.N."/>
            <person name="Haga S."/>
            <person name="Hayashi H."/>
            <person name="Hino K."/>
            <person name="Imai K.S."/>
            <person name="Inaba K."/>
            <person name="Kano S."/>
            <person name="Kobayashi K."/>
            <person name="Kobayashi M."/>
            <person name="Lee B.I."/>
            <person name="Makabe K.W."/>
            <person name="Manohar C."/>
            <person name="Matassi G."/>
            <person name="Medina M."/>
            <person name="Mochizuki Y."/>
            <person name="Mount S."/>
            <person name="Morishita T."/>
            <person name="Miura S."/>
            <person name="Nakayama A."/>
            <person name="Nishizaka S."/>
            <person name="Nomoto H."/>
            <person name="Ohta F."/>
            <person name="Oishi K."/>
            <person name="Rigoutsos I."/>
            <person name="Sano M."/>
            <person name="Sasaki A."/>
            <person name="Sasakura Y."/>
            <person name="Shoguchi E."/>
            <person name="Shin-i T."/>
            <person name="Spagnuolo A."/>
            <person name="Stainier D."/>
            <person name="Suzuki M.M."/>
            <person name="Tassy O."/>
            <person name="Takatori N."/>
            <person name="Tokuoka M."/>
            <person name="Yagi K."/>
            <person name="Yoshizaki F."/>
            <person name="Wada S."/>
            <person name="Zhang C."/>
            <person name="Hyatt P.D."/>
            <person name="Larimer F."/>
            <person name="Detter C."/>
            <person name="Doggett N."/>
            <person name="Glavina T."/>
            <person name="Hawkins T."/>
            <person name="Richardson P."/>
            <person name="Lucas S."/>
            <person name="Kohara Y."/>
            <person name="Levine M."/>
            <person name="Satoh N."/>
            <person name="Rokhsar D.S."/>
        </authorList>
    </citation>
    <scope>NUCLEOTIDE SEQUENCE [LARGE SCALE GENOMIC DNA]</scope>
</reference>
<dbReference type="AlphaFoldDB" id="F6UJQ0"/>
<dbReference type="GO" id="GO:0004930">
    <property type="term" value="F:G protein-coupled receptor activity"/>
    <property type="evidence" value="ECO:0000318"/>
    <property type="project" value="GO_Central"/>
</dbReference>
<comment type="similarity">
    <text evidence="9">Belongs to the G-protein coupled receptor 1 family.</text>
</comment>
<feature type="transmembrane region" description="Helical" evidence="10">
    <location>
        <begin position="44"/>
        <end position="68"/>
    </location>
</feature>
<evidence type="ECO:0000256" key="8">
    <source>
        <dbReference type="ARBA" id="ARBA00023224"/>
    </source>
</evidence>
<dbReference type="SUPFAM" id="SSF81321">
    <property type="entry name" value="Family A G protein-coupled receptor-like"/>
    <property type="match status" value="1"/>
</dbReference>
<accession>F6UJQ0</accession>
<dbReference type="InParanoid" id="F6UJQ0"/>
<evidence type="ECO:0000256" key="3">
    <source>
        <dbReference type="ARBA" id="ARBA00022692"/>
    </source>
</evidence>
<dbReference type="RefSeq" id="XP_018672649.1">
    <property type="nucleotide sequence ID" value="XM_018817104.2"/>
</dbReference>
<organism evidence="12 13">
    <name type="scientific">Ciona intestinalis</name>
    <name type="common">Transparent sea squirt</name>
    <name type="synonym">Ascidia intestinalis</name>
    <dbReference type="NCBI Taxonomy" id="7719"/>
    <lineage>
        <taxon>Eukaryota</taxon>
        <taxon>Metazoa</taxon>
        <taxon>Chordata</taxon>
        <taxon>Tunicata</taxon>
        <taxon>Ascidiacea</taxon>
        <taxon>Phlebobranchia</taxon>
        <taxon>Cionidae</taxon>
        <taxon>Ciona</taxon>
    </lineage>
</organism>
<keyword evidence="13" id="KW-1185">Reference proteome</keyword>
<proteinExistence type="inferred from homology"/>
<name>F6UJQ0_CIOIN</name>
<evidence type="ECO:0000256" key="1">
    <source>
        <dbReference type="ARBA" id="ARBA00004651"/>
    </source>
</evidence>
<keyword evidence="8 9" id="KW-0807">Transducer</keyword>
<dbReference type="GeneID" id="100181055"/>
<evidence type="ECO:0000256" key="6">
    <source>
        <dbReference type="ARBA" id="ARBA00023136"/>
    </source>
</evidence>
<dbReference type="FunFam" id="1.20.1070.10:FF:001318">
    <property type="entry name" value="C3a anaphylatoxin chemotactic receptor"/>
    <property type="match status" value="1"/>
</dbReference>
<protein>
    <submittedName>
        <fullName evidence="12">C3a anaphylatoxin chemotactic receptor</fullName>
    </submittedName>
</protein>
<dbReference type="InterPro" id="IPR000276">
    <property type="entry name" value="GPCR_Rhodpsn"/>
</dbReference>
<dbReference type="GO" id="GO:0007218">
    <property type="term" value="P:neuropeptide signaling pathway"/>
    <property type="evidence" value="ECO:0000318"/>
    <property type="project" value="GO_Central"/>
</dbReference>
<evidence type="ECO:0000256" key="7">
    <source>
        <dbReference type="ARBA" id="ARBA00023170"/>
    </source>
</evidence>
<evidence type="ECO:0000259" key="11">
    <source>
        <dbReference type="PROSITE" id="PS50262"/>
    </source>
</evidence>
<feature type="domain" description="G-protein coupled receptors family 1 profile" evidence="11">
    <location>
        <begin position="57"/>
        <end position="392"/>
    </location>
</feature>
<evidence type="ECO:0000256" key="2">
    <source>
        <dbReference type="ARBA" id="ARBA00022475"/>
    </source>
</evidence>
<dbReference type="STRING" id="7719.ENSCINP00000003429"/>
<reference evidence="12" key="3">
    <citation type="submission" date="2025-09" db="UniProtKB">
        <authorList>
            <consortium name="Ensembl"/>
        </authorList>
    </citation>
    <scope>IDENTIFICATION</scope>
</reference>
<dbReference type="PROSITE" id="PS00237">
    <property type="entry name" value="G_PROTEIN_RECEP_F1_1"/>
    <property type="match status" value="1"/>
</dbReference>
<keyword evidence="7 9" id="KW-0675">Receptor</keyword>
<evidence type="ECO:0000256" key="5">
    <source>
        <dbReference type="ARBA" id="ARBA00023040"/>
    </source>
</evidence>
<evidence type="ECO:0000256" key="9">
    <source>
        <dbReference type="RuleBase" id="RU000688"/>
    </source>
</evidence>
<comment type="subcellular location">
    <subcellularLocation>
        <location evidence="1">Cell membrane</location>
        <topology evidence="1">Multi-pass membrane protein</topology>
    </subcellularLocation>
</comment>
<dbReference type="PANTHER" id="PTHR24229">
    <property type="entry name" value="NEUROPEPTIDES RECEPTOR"/>
    <property type="match status" value="1"/>
</dbReference>
<evidence type="ECO:0000256" key="4">
    <source>
        <dbReference type="ARBA" id="ARBA00022989"/>
    </source>
</evidence>
<feature type="transmembrane region" description="Helical" evidence="10">
    <location>
        <begin position="157"/>
        <end position="182"/>
    </location>
</feature>
<dbReference type="GO" id="GO:0005886">
    <property type="term" value="C:plasma membrane"/>
    <property type="evidence" value="ECO:0000318"/>
    <property type="project" value="GO_Central"/>
</dbReference>
<dbReference type="PANTHER" id="PTHR24229:SF109">
    <property type="entry name" value="SOMATOSTATIN RECEPTOR TYPE 2-LIKE"/>
    <property type="match status" value="1"/>
</dbReference>
<gene>
    <name evidence="12" type="primary">LOC100181055</name>
</gene>
<dbReference type="OrthoDB" id="6435638at2759"/>
<dbReference type="Proteomes" id="UP000008144">
    <property type="component" value="Unassembled WGS sequence"/>
</dbReference>
<reference evidence="12" key="2">
    <citation type="submission" date="2025-08" db="UniProtKB">
        <authorList>
            <consortium name="Ensembl"/>
        </authorList>
    </citation>
    <scope>IDENTIFICATION</scope>
</reference>
<dbReference type="PRINTS" id="PR00237">
    <property type="entry name" value="GPCRRHODOPSN"/>
</dbReference>
<accession>A0A1W5BNX7</accession>
<evidence type="ECO:0000256" key="10">
    <source>
        <dbReference type="SAM" id="Phobius"/>
    </source>
</evidence>
<keyword evidence="4 10" id="KW-1133">Transmembrane helix</keyword>
<dbReference type="Pfam" id="PF00001">
    <property type="entry name" value="7tm_1"/>
    <property type="match status" value="1"/>
</dbReference>
<dbReference type="GO" id="GO:0042923">
    <property type="term" value="F:neuropeptide binding"/>
    <property type="evidence" value="ECO:0000318"/>
    <property type="project" value="GO_Central"/>
</dbReference>
<evidence type="ECO:0000313" key="13">
    <source>
        <dbReference type="Proteomes" id="UP000008144"/>
    </source>
</evidence>
<dbReference type="InterPro" id="IPR017452">
    <property type="entry name" value="GPCR_Rhodpsn_7TM"/>
</dbReference>
<keyword evidence="3 9" id="KW-0812">Transmembrane</keyword>
<dbReference type="Ensembl" id="ENSCINT00000003429.3">
    <property type="protein sequence ID" value="ENSCINP00000003429.3"/>
    <property type="gene ID" value="ENSCING00000001697.3"/>
</dbReference>
<dbReference type="GO" id="GO:0043005">
    <property type="term" value="C:neuron projection"/>
    <property type="evidence" value="ECO:0000318"/>
    <property type="project" value="GO_Central"/>
</dbReference>
<evidence type="ECO:0000313" key="12">
    <source>
        <dbReference type="Ensembl" id="ENSCINP00000003429.3"/>
    </source>
</evidence>
<keyword evidence="2" id="KW-1003">Cell membrane</keyword>
<dbReference type="GeneTree" id="ENSGT00940000157017"/>
<feature type="transmembrane region" description="Helical" evidence="10">
    <location>
        <begin position="348"/>
        <end position="369"/>
    </location>
</feature>
<dbReference type="PROSITE" id="PS50262">
    <property type="entry name" value="G_PROTEIN_RECEP_F1_2"/>
    <property type="match status" value="1"/>
</dbReference>
<feature type="transmembrane region" description="Helical" evidence="10">
    <location>
        <begin position="119"/>
        <end position="136"/>
    </location>
</feature>
<dbReference type="KEGG" id="cin:100181055"/>
<feature type="transmembrane region" description="Helical" evidence="10">
    <location>
        <begin position="80"/>
        <end position="99"/>
    </location>
</feature>
<dbReference type="Gene3D" id="1.20.1070.10">
    <property type="entry name" value="Rhodopsin 7-helix transmembrane proteins"/>
    <property type="match status" value="2"/>
</dbReference>
<sequence length="392" mass="42920">MAAYDFGNFDFGESSDISPDFSAVYGPAGGTEVITGHQVNVPKVVFSGLICAFGLIGNMMVIFVILVLQEYKKSVTHWYVLQLAIADSLFLLTLPFKMVEDMNGRWIYSEWMCKAKETLLFLNYYASILFLMIMSLDRYIAVCHTFSTQLQKLRKPVVSVMITAVTWLVSLLICIPIMLYSFKVGIKGSCICSYRFPPDPVNETARCLENGYTTDRIDECLKIGQEPSGPEPYCTDLNIHFNLSALGIEFGGSLGNIDLTGGGGDGGLGGLGGFGGIGGFGGMGNTSSGNSDNSTGIGFPGIGMPVFPPAPTTPTATMTTVPQYNFEAGIAPECHYWTRPRGWTIFNVFNFIVMFLLPFLVMVACYGLIIHRLSTTRMRTVEHAKQPTTDVW</sequence>
<keyword evidence="6 10" id="KW-0472">Membrane</keyword>
<keyword evidence="5 9" id="KW-0297">G-protein coupled receptor</keyword>
<dbReference type="HOGENOM" id="CLU_703899_0_0_1"/>